<accession>A0A7Y0E115</accession>
<dbReference type="NCBIfam" id="NF008352">
    <property type="entry name" value="PRK11139.1"/>
    <property type="match status" value="1"/>
</dbReference>
<dbReference type="InterPro" id="IPR036388">
    <property type="entry name" value="WH-like_DNA-bd_sf"/>
</dbReference>
<dbReference type="Pfam" id="PF00126">
    <property type="entry name" value="HTH_1"/>
    <property type="match status" value="1"/>
</dbReference>
<gene>
    <name evidence="6" type="ORF">HH303_12225</name>
</gene>
<dbReference type="InterPro" id="IPR058163">
    <property type="entry name" value="LysR-type_TF_proteobact-type"/>
</dbReference>
<keyword evidence="4" id="KW-0804">Transcription</keyword>
<organism evidence="6 7">
    <name type="scientific">Pacificispira spongiicola</name>
    <dbReference type="NCBI Taxonomy" id="2729598"/>
    <lineage>
        <taxon>Bacteria</taxon>
        <taxon>Pseudomonadati</taxon>
        <taxon>Pseudomonadota</taxon>
        <taxon>Alphaproteobacteria</taxon>
        <taxon>Rhodospirillales</taxon>
        <taxon>Rhodospirillaceae</taxon>
        <taxon>Pacificispira</taxon>
    </lineage>
</organism>
<dbReference type="GO" id="GO:0006351">
    <property type="term" value="P:DNA-templated transcription"/>
    <property type="evidence" value="ECO:0007669"/>
    <property type="project" value="TreeGrafter"/>
</dbReference>
<comment type="similarity">
    <text evidence="1">Belongs to the LysR transcriptional regulatory family.</text>
</comment>
<dbReference type="InterPro" id="IPR005119">
    <property type="entry name" value="LysR_subst-bd"/>
</dbReference>
<dbReference type="PANTHER" id="PTHR30537">
    <property type="entry name" value="HTH-TYPE TRANSCRIPTIONAL REGULATOR"/>
    <property type="match status" value="1"/>
</dbReference>
<comment type="caution">
    <text evidence="6">The sequence shown here is derived from an EMBL/GenBank/DDBJ whole genome shotgun (WGS) entry which is preliminary data.</text>
</comment>
<dbReference type="GO" id="GO:0043565">
    <property type="term" value="F:sequence-specific DNA binding"/>
    <property type="evidence" value="ECO:0007669"/>
    <property type="project" value="TreeGrafter"/>
</dbReference>
<keyword evidence="3" id="KW-0238">DNA-binding</keyword>
<dbReference type="PANTHER" id="PTHR30537:SF74">
    <property type="entry name" value="HTH-TYPE TRANSCRIPTIONAL REGULATOR TRPI"/>
    <property type="match status" value="1"/>
</dbReference>
<sequence length="296" mass="33253">MAQRLPPLKPLPAFEAAARLLSFTEAAEELHVTQAAISHQIKQLEDAMGVTLFRRLNRALALTEEGKIFAATVRPALIQIGQVAERIRHYDAEGPLTVSCLPSFASAWLVPRLARFRALHPQIDIRLSADYEMTDFDTEDIDMAIRWGTGGYEGLHEIRLMTEEVFPVCSPRLYNDPTHPLQKPEDLKYHTLLHDDVRTDWRVWLTAANVTGVNPEKGPRYNYSNLVLQAAIAGEGVALGRSAIAHDALEQGLLVKPFSFSIPSDYAYWIVCPKDRAGRPKIKAFTDWLLSEAKRE</sequence>
<dbReference type="Gene3D" id="3.40.190.10">
    <property type="entry name" value="Periplasmic binding protein-like II"/>
    <property type="match status" value="2"/>
</dbReference>
<dbReference type="PRINTS" id="PR00039">
    <property type="entry name" value="HTHLYSR"/>
</dbReference>
<proteinExistence type="inferred from homology"/>
<dbReference type="Gene3D" id="1.10.10.10">
    <property type="entry name" value="Winged helix-like DNA-binding domain superfamily/Winged helix DNA-binding domain"/>
    <property type="match status" value="1"/>
</dbReference>
<dbReference type="AlphaFoldDB" id="A0A7Y0E115"/>
<evidence type="ECO:0000256" key="4">
    <source>
        <dbReference type="ARBA" id="ARBA00023163"/>
    </source>
</evidence>
<dbReference type="GO" id="GO:0003700">
    <property type="term" value="F:DNA-binding transcription factor activity"/>
    <property type="evidence" value="ECO:0007669"/>
    <property type="project" value="InterPro"/>
</dbReference>
<evidence type="ECO:0000256" key="3">
    <source>
        <dbReference type="ARBA" id="ARBA00023125"/>
    </source>
</evidence>
<reference evidence="6 7" key="1">
    <citation type="submission" date="2020-04" db="EMBL/GenBank/DDBJ databases">
        <title>Rhodospirillaceae bacterium KN72 isolated from deep sea.</title>
        <authorList>
            <person name="Zhang D.-C."/>
        </authorList>
    </citation>
    <scope>NUCLEOTIDE SEQUENCE [LARGE SCALE GENOMIC DNA]</scope>
    <source>
        <strain evidence="6 7">KN72</strain>
    </source>
</reference>
<protein>
    <submittedName>
        <fullName evidence="6">Transcriptional regulator GcvA</fullName>
    </submittedName>
</protein>
<dbReference type="InterPro" id="IPR000847">
    <property type="entry name" value="LysR_HTH_N"/>
</dbReference>
<name>A0A7Y0E115_9PROT</name>
<evidence type="ECO:0000259" key="5">
    <source>
        <dbReference type="PROSITE" id="PS50931"/>
    </source>
</evidence>
<feature type="domain" description="HTH lysR-type" evidence="5">
    <location>
        <begin position="6"/>
        <end position="63"/>
    </location>
</feature>
<evidence type="ECO:0000313" key="7">
    <source>
        <dbReference type="Proteomes" id="UP000539372"/>
    </source>
</evidence>
<keyword evidence="2" id="KW-0805">Transcription regulation</keyword>
<dbReference type="Pfam" id="PF03466">
    <property type="entry name" value="LysR_substrate"/>
    <property type="match status" value="1"/>
</dbReference>
<evidence type="ECO:0000256" key="1">
    <source>
        <dbReference type="ARBA" id="ARBA00009437"/>
    </source>
</evidence>
<dbReference type="EMBL" id="JABBNT010000003">
    <property type="protein sequence ID" value="NMM45250.1"/>
    <property type="molecule type" value="Genomic_DNA"/>
</dbReference>
<dbReference type="FunFam" id="1.10.10.10:FF:000038">
    <property type="entry name" value="Glycine cleavage system transcriptional activator"/>
    <property type="match status" value="1"/>
</dbReference>
<dbReference type="SUPFAM" id="SSF53850">
    <property type="entry name" value="Periplasmic binding protein-like II"/>
    <property type="match status" value="1"/>
</dbReference>
<dbReference type="FunFam" id="3.40.190.10:FF:000017">
    <property type="entry name" value="Glycine cleavage system transcriptional activator"/>
    <property type="match status" value="1"/>
</dbReference>
<dbReference type="Proteomes" id="UP000539372">
    <property type="component" value="Unassembled WGS sequence"/>
</dbReference>
<dbReference type="CDD" id="cd08432">
    <property type="entry name" value="PBP2_GcdR_TrpI_HvrB_AmpR_like"/>
    <property type="match status" value="1"/>
</dbReference>
<dbReference type="SUPFAM" id="SSF46785">
    <property type="entry name" value="Winged helix' DNA-binding domain"/>
    <property type="match status" value="1"/>
</dbReference>
<dbReference type="InterPro" id="IPR036390">
    <property type="entry name" value="WH_DNA-bd_sf"/>
</dbReference>
<keyword evidence="7" id="KW-1185">Reference proteome</keyword>
<dbReference type="RefSeq" id="WP_169625603.1">
    <property type="nucleotide sequence ID" value="NZ_JABBNT010000003.1"/>
</dbReference>
<dbReference type="PROSITE" id="PS50931">
    <property type="entry name" value="HTH_LYSR"/>
    <property type="match status" value="1"/>
</dbReference>
<evidence type="ECO:0000313" key="6">
    <source>
        <dbReference type="EMBL" id="NMM45250.1"/>
    </source>
</evidence>
<evidence type="ECO:0000256" key="2">
    <source>
        <dbReference type="ARBA" id="ARBA00023015"/>
    </source>
</evidence>